<dbReference type="EC" id="2.7.7.60" evidence="14"/>
<dbReference type="PROSITE" id="PS01295">
    <property type="entry name" value="ISPD"/>
    <property type="match status" value="1"/>
</dbReference>
<dbReference type="EMBL" id="QEOP01000001">
    <property type="protein sequence ID" value="PVZ94964.1"/>
    <property type="molecule type" value="Genomic_DNA"/>
</dbReference>
<evidence type="ECO:0000256" key="2">
    <source>
        <dbReference type="ARBA" id="ARBA00001282"/>
    </source>
</evidence>
<protein>
    <recommendedName>
        <fullName evidence="14">Bifunctional enzyme IspD/IspF</fullName>
    </recommendedName>
    <domain>
        <recommendedName>
            <fullName evidence="14">2-C-methyl-D-erythritol 4-phosphate cytidylyltransferase</fullName>
            <ecNumber evidence="14">2.7.7.60</ecNumber>
        </recommendedName>
        <alternativeName>
            <fullName evidence="14">4-diphosphocytidyl-2C-methyl-D-erythritol synthase</fullName>
        </alternativeName>
        <alternativeName>
            <fullName evidence="14">MEP cytidylyltransferase</fullName>
            <shortName evidence="14">MCT</shortName>
        </alternativeName>
    </domain>
    <domain>
        <recommendedName>
            <fullName evidence="14">2-C-methyl-D-erythritol 2,4-cyclodiphosphate synthase</fullName>
            <shortName evidence="14">MECDP-synthase</shortName>
            <shortName evidence="14">MECPP-synthase</shortName>
            <shortName evidence="14">MECPS</shortName>
            <ecNumber evidence="14">4.6.1.12</ecNumber>
        </recommendedName>
    </domain>
</protein>
<comment type="similarity">
    <text evidence="6">Belongs to the IspF family.</text>
</comment>
<reference evidence="16 17" key="1">
    <citation type="submission" date="2018-05" db="EMBL/GenBank/DDBJ databases">
        <title>Amnibacterium sp. M8JJ-5, whole genome shotgun sequence.</title>
        <authorList>
            <person name="Tuo L."/>
        </authorList>
    </citation>
    <scope>NUCLEOTIDE SEQUENCE [LARGE SCALE GENOMIC DNA]</scope>
    <source>
        <strain evidence="16 17">M8JJ-5</strain>
    </source>
</reference>
<comment type="similarity">
    <text evidence="14">In the C-terminal section; belongs to the IspF family.</text>
</comment>
<evidence type="ECO:0000259" key="15">
    <source>
        <dbReference type="Pfam" id="PF02542"/>
    </source>
</evidence>
<dbReference type="UniPathway" id="UPA00056">
    <property type="reaction ID" value="UER00093"/>
</dbReference>
<feature type="binding site" evidence="14">
    <location>
        <position position="235"/>
    </location>
    <ligand>
        <name>a divalent metal cation</name>
        <dbReference type="ChEBI" id="CHEBI:60240"/>
    </ligand>
</feature>
<feature type="site" description="Positions MEP for the nucleophilic attack" evidence="14">
    <location>
        <position position="208"/>
    </location>
</feature>
<dbReference type="GO" id="GO:0046872">
    <property type="term" value="F:metal ion binding"/>
    <property type="evidence" value="ECO:0007669"/>
    <property type="project" value="UniProtKB-KW"/>
</dbReference>
<evidence type="ECO:0000313" key="16">
    <source>
        <dbReference type="EMBL" id="PVZ94964.1"/>
    </source>
</evidence>
<evidence type="ECO:0000256" key="11">
    <source>
        <dbReference type="ARBA" id="ARBA00023229"/>
    </source>
</evidence>
<evidence type="ECO:0000256" key="5">
    <source>
        <dbReference type="ARBA" id="ARBA00004787"/>
    </source>
</evidence>
<dbReference type="PANTHER" id="PTHR32125">
    <property type="entry name" value="2-C-METHYL-D-ERYTHRITOL 4-PHOSPHATE CYTIDYLYLTRANSFERASE, CHLOROPLASTIC"/>
    <property type="match status" value="1"/>
</dbReference>
<evidence type="ECO:0000256" key="3">
    <source>
        <dbReference type="ARBA" id="ARBA00001968"/>
    </source>
</evidence>
<comment type="catalytic activity">
    <reaction evidence="2 14">
        <text>2-C-methyl-D-erythritol 4-phosphate + CTP + H(+) = 4-CDP-2-C-methyl-D-erythritol + diphosphate</text>
        <dbReference type="Rhea" id="RHEA:13429"/>
        <dbReference type="ChEBI" id="CHEBI:15378"/>
        <dbReference type="ChEBI" id="CHEBI:33019"/>
        <dbReference type="ChEBI" id="CHEBI:37563"/>
        <dbReference type="ChEBI" id="CHEBI:57823"/>
        <dbReference type="ChEBI" id="CHEBI:58262"/>
        <dbReference type="EC" id="2.7.7.60"/>
    </reaction>
</comment>
<dbReference type="Proteomes" id="UP000244893">
    <property type="component" value="Unassembled WGS sequence"/>
</dbReference>
<feature type="binding site" evidence="14">
    <location>
        <position position="268"/>
    </location>
    <ligand>
        <name>a divalent metal cation</name>
        <dbReference type="ChEBI" id="CHEBI:60240"/>
    </ligand>
</feature>
<comment type="caution">
    <text evidence="16">The sequence shown here is derived from an EMBL/GenBank/DDBJ whole genome shotgun (WGS) entry which is preliminary data.</text>
</comment>
<feature type="site" description="Transition state stabilizer" evidence="14">
    <location>
        <position position="17"/>
    </location>
</feature>
<keyword evidence="13 14" id="KW-0511">Multifunctional enzyme</keyword>
<dbReference type="GO" id="GO:0016114">
    <property type="term" value="P:terpenoid biosynthetic process"/>
    <property type="evidence" value="ECO:0007669"/>
    <property type="project" value="InterPro"/>
</dbReference>
<evidence type="ECO:0000256" key="9">
    <source>
        <dbReference type="ARBA" id="ARBA00022695"/>
    </source>
</evidence>
<feature type="binding site" evidence="14">
    <location>
        <position position="237"/>
    </location>
    <ligand>
        <name>a divalent metal cation</name>
        <dbReference type="ChEBI" id="CHEBI:60240"/>
    </ligand>
</feature>
<dbReference type="InterPro" id="IPR029044">
    <property type="entry name" value="Nucleotide-diphossugar_trans"/>
</dbReference>
<dbReference type="SUPFAM" id="SSF69765">
    <property type="entry name" value="IpsF-like"/>
    <property type="match status" value="1"/>
</dbReference>
<comment type="similarity">
    <text evidence="7">Belongs to the IspD/TarI cytidylyltransferase family. IspD subfamily.</text>
</comment>
<evidence type="ECO:0000256" key="12">
    <source>
        <dbReference type="ARBA" id="ARBA00023239"/>
    </source>
</evidence>
<dbReference type="GO" id="GO:0050518">
    <property type="term" value="F:2-C-methyl-D-erythritol 4-phosphate cytidylyltransferase activity"/>
    <property type="evidence" value="ECO:0007669"/>
    <property type="project" value="UniProtKB-UniRule"/>
</dbReference>
<dbReference type="InterPro" id="IPR036571">
    <property type="entry name" value="MECDP_synthase_sf"/>
</dbReference>
<dbReference type="InterPro" id="IPR026596">
    <property type="entry name" value="IspD/F"/>
</dbReference>
<feature type="domain" description="2-C-methyl-D-erythritol 2,4-cyclodiphosphate synthase" evidence="15">
    <location>
        <begin position="229"/>
        <end position="377"/>
    </location>
</feature>
<keyword evidence="12 14" id="KW-0456">Lyase</keyword>
<evidence type="ECO:0000256" key="6">
    <source>
        <dbReference type="ARBA" id="ARBA00008480"/>
    </source>
</evidence>
<feature type="region of interest" description="2-C-methyl-D-erythritol 4-phosphate cytidylyltransferase" evidence="14">
    <location>
        <begin position="1"/>
        <end position="229"/>
    </location>
</feature>
<dbReference type="EC" id="4.6.1.12" evidence="14"/>
<evidence type="ECO:0000256" key="10">
    <source>
        <dbReference type="ARBA" id="ARBA00022723"/>
    </source>
</evidence>
<dbReference type="OrthoDB" id="9802561at2"/>
<dbReference type="InterPro" id="IPR003526">
    <property type="entry name" value="MECDP_synthase"/>
</dbReference>
<dbReference type="InterPro" id="IPR018294">
    <property type="entry name" value="ISPD_synthase_CS"/>
</dbReference>
<feature type="binding site" evidence="14">
    <location>
        <begin position="282"/>
        <end position="284"/>
    </location>
    <ligand>
        <name>4-CDP-2-C-methyl-D-erythritol 2-phosphate</name>
        <dbReference type="ChEBI" id="CHEBI:57919"/>
    </ligand>
</feature>
<accession>A0A2V1HXD4</accession>
<dbReference type="PROSITE" id="PS01350">
    <property type="entry name" value="ISPF"/>
    <property type="match status" value="1"/>
</dbReference>
<organism evidence="16 17">
    <name type="scientific">Amnibacterium flavum</name>
    <dbReference type="NCBI Taxonomy" id="2173173"/>
    <lineage>
        <taxon>Bacteria</taxon>
        <taxon>Bacillati</taxon>
        <taxon>Actinomycetota</taxon>
        <taxon>Actinomycetes</taxon>
        <taxon>Micrococcales</taxon>
        <taxon>Microbacteriaceae</taxon>
        <taxon>Amnibacterium</taxon>
    </lineage>
</organism>
<evidence type="ECO:0000313" key="17">
    <source>
        <dbReference type="Proteomes" id="UP000244893"/>
    </source>
</evidence>
<comment type="pathway">
    <text evidence="5 14">Isoprenoid biosynthesis; isopentenyl diphosphate biosynthesis via DXP pathway; isopentenyl diphosphate from 1-deoxy-D-xylulose 5-phosphate: step 2/6.</text>
</comment>
<comment type="catalytic activity">
    <reaction evidence="1 14">
        <text>4-CDP-2-C-methyl-D-erythritol 2-phosphate = 2-C-methyl-D-erythritol 2,4-cyclic diphosphate + CMP</text>
        <dbReference type="Rhea" id="RHEA:23864"/>
        <dbReference type="ChEBI" id="CHEBI:57919"/>
        <dbReference type="ChEBI" id="CHEBI:58483"/>
        <dbReference type="ChEBI" id="CHEBI:60377"/>
        <dbReference type="EC" id="4.6.1.12"/>
    </reaction>
</comment>
<keyword evidence="9 14" id="KW-0548">Nucleotidyltransferase</keyword>
<dbReference type="FunFam" id="3.30.1330.50:FF:000003">
    <property type="entry name" value="2-C-methyl-D-erythritol 2,4-cyclodiphosphate synthase"/>
    <property type="match status" value="1"/>
</dbReference>
<dbReference type="InterPro" id="IPR034683">
    <property type="entry name" value="IspD/TarI"/>
</dbReference>
<feature type="binding site" evidence="14">
    <location>
        <begin position="235"/>
        <end position="237"/>
    </location>
    <ligand>
        <name>4-CDP-2-C-methyl-D-erythritol 2-phosphate</name>
        <dbReference type="ChEBI" id="CHEBI:57919"/>
    </ligand>
</feature>
<comment type="pathway">
    <text evidence="4 14">Isoprenoid biosynthesis; isopentenyl diphosphate biosynthesis via DXP pathway; isopentenyl diphosphate from 1-deoxy-D-xylulose 5-phosphate: step 4/6.</text>
</comment>
<dbReference type="HAMAP" id="MF_01520">
    <property type="entry name" value="IspDF"/>
    <property type="match status" value="1"/>
</dbReference>
<comment type="function">
    <text evidence="14">Bifunctional enzyme that catalyzes the formation of 4-diphosphocytidyl-2-C-methyl-D-erythritol from CTP and 2-C-methyl-D-erythritol 4-phosphate (MEP) (IspD), and catalyzes the conversion of 4-diphosphocytidyl-2-C-methyl-D-erythritol 2-phosphate (CDP-ME2P) to 2-C-methyl-D-erythritol 2,4-cyclodiphosphate (ME-CPP) with a corresponding release of cytidine 5-monophosphate (CMP) (IspF).</text>
</comment>
<evidence type="ECO:0000256" key="13">
    <source>
        <dbReference type="ARBA" id="ARBA00023268"/>
    </source>
</evidence>
<gene>
    <name evidence="14" type="primary">ispDF</name>
    <name evidence="16" type="ORF">DDQ50_00025</name>
</gene>
<dbReference type="CDD" id="cd00554">
    <property type="entry name" value="MECDP_synthase"/>
    <property type="match status" value="1"/>
</dbReference>
<sequence length="390" mass="39427">MNSATAIVIVAAGEGSRLGYGMPKAYVPLAGVPLFLRAFDSVAAASTELSVVVVAPADLVGRTRAMIDRSGRGSAVVVAGGESRHASVRLGLDAIPSSADVVLVHDAARALTPGSLMDRVVDAVRASGNGVVPGLPIADTIKRTADRVVIETVDRSLLTAVQTPQGFPRDALISAYESVTDEHTDDTAVFAAAGGTVEVVAGEPLAFKVTTADDLARAESLLAGDAEQRVGTGIDAHAFGDGPLRLAGLDWPGERGLSGHSDGDAVAHAICDALLSAAGLGDIGARFGTADPRYAGASGEVFVTATIGLLAEAGFVPVNVSVQIVGNSPRFSPRRAEAQAVLSAWVGAPVTVSATTTDGLGFTGRGEGIAAVATALIRSGSPRNSRDHTP</sequence>
<evidence type="ECO:0000256" key="1">
    <source>
        <dbReference type="ARBA" id="ARBA00000200"/>
    </source>
</evidence>
<dbReference type="InterPro" id="IPR050088">
    <property type="entry name" value="IspD/TarI_cytidylyltransf_bact"/>
</dbReference>
<feature type="binding site" evidence="14">
    <location>
        <begin position="260"/>
        <end position="261"/>
    </location>
    <ligand>
        <name>4-CDP-2-C-methyl-D-erythritol 2-phosphate</name>
        <dbReference type="ChEBI" id="CHEBI:57919"/>
    </ligand>
</feature>
<dbReference type="GO" id="GO:0019288">
    <property type="term" value="P:isopentenyl diphosphate biosynthetic process, methylerythritol 4-phosphate pathway"/>
    <property type="evidence" value="ECO:0007669"/>
    <property type="project" value="UniProtKB-UniRule"/>
</dbReference>
<comment type="similarity">
    <text evidence="14">In the N-terminal section; belongs to the IspD/TarI cytidylyltransferase family. IspD subfamily.</text>
</comment>
<dbReference type="SUPFAM" id="SSF53448">
    <property type="entry name" value="Nucleotide-diphospho-sugar transferases"/>
    <property type="match status" value="1"/>
</dbReference>
<name>A0A2V1HXD4_9MICO</name>
<comment type="caution">
    <text evidence="14">Lacks conserved residue(s) required for the propagation of feature annotation.</text>
</comment>
<dbReference type="PANTHER" id="PTHR32125:SF4">
    <property type="entry name" value="2-C-METHYL-D-ERYTHRITOL 4-PHOSPHATE CYTIDYLYLTRANSFERASE, CHLOROPLASTIC"/>
    <property type="match status" value="1"/>
</dbReference>
<dbReference type="Pfam" id="PF02542">
    <property type="entry name" value="YgbB"/>
    <property type="match status" value="1"/>
</dbReference>
<proteinExistence type="inferred from homology"/>
<dbReference type="NCBIfam" id="TIGR00453">
    <property type="entry name" value="ispD"/>
    <property type="match status" value="1"/>
</dbReference>
<evidence type="ECO:0000256" key="8">
    <source>
        <dbReference type="ARBA" id="ARBA00022679"/>
    </source>
</evidence>
<dbReference type="GO" id="GO:0008685">
    <property type="term" value="F:2-C-methyl-D-erythritol 2,4-cyclodiphosphate synthase activity"/>
    <property type="evidence" value="ECO:0007669"/>
    <property type="project" value="UniProtKB-UniRule"/>
</dbReference>
<dbReference type="NCBIfam" id="TIGR00151">
    <property type="entry name" value="ispF"/>
    <property type="match status" value="1"/>
</dbReference>
<evidence type="ECO:0000256" key="14">
    <source>
        <dbReference type="HAMAP-Rule" id="MF_01520"/>
    </source>
</evidence>
<dbReference type="FunFam" id="3.90.550.10:FF:000003">
    <property type="entry name" value="2-C-methyl-D-erythritol 4-phosphate cytidylyltransferase"/>
    <property type="match status" value="1"/>
</dbReference>
<dbReference type="Gene3D" id="3.30.1330.50">
    <property type="entry name" value="2-C-methyl-D-erythritol 2,4-cyclodiphosphate synthase"/>
    <property type="match status" value="1"/>
</dbReference>
<dbReference type="Pfam" id="PF01128">
    <property type="entry name" value="IspD"/>
    <property type="match status" value="1"/>
</dbReference>
<feature type="site" description="Positions MEP for the nucleophilic attack" evidence="14">
    <location>
        <position position="155"/>
    </location>
</feature>
<feature type="site" description="Transition state stabilizer" evidence="14">
    <location>
        <position position="260"/>
    </location>
</feature>
<dbReference type="HAMAP" id="MF_00107">
    <property type="entry name" value="IspF"/>
    <property type="match status" value="1"/>
</dbReference>
<keyword evidence="8 14" id="KW-0808">Transferase</keyword>
<comment type="cofactor">
    <cofactor evidence="3 14">
        <name>a divalent metal cation</name>
        <dbReference type="ChEBI" id="CHEBI:60240"/>
    </cofactor>
</comment>
<keyword evidence="17" id="KW-1185">Reference proteome</keyword>
<keyword evidence="10 14" id="KW-0479">Metal-binding</keyword>
<dbReference type="HAMAP" id="MF_00108">
    <property type="entry name" value="IspD"/>
    <property type="match status" value="1"/>
</dbReference>
<feature type="site" description="Transition state stabilizer" evidence="14">
    <location>
        <position position="356"/>
    </location>
</feature>
<dbReference type="AlphaFoldDB" id="A0A2V1HXD4"/>
<feature type="binding site" evidence="14">
    <location>
        <begin position="355"/>
        <end position="358"/>
    </location>
    <ligand>
        <name>4-CDP-2-C-methyl-D-erythritol 2-phosphate</name>
        <dbReference type="ChEBI" id="CHEBI:57919"/>
    </ligand>
</feature>
<dbReference type="InterPro" id="IPR001228">
    <property type="entry name" value="IspD"/>
</dbReference>
<keyword evidence="11 14" id="KW-0414">Isoprene biosynthesis</keyword>
<evidence type="ECO:0000256" key="4">
    <source>
        <dbReference type="ARBA" id="ARBA00004709"/>
    </source>
</evidence>
<feature type="region of interest" description="2-C-methyl-D-erythritol 2,4-cyclodiphosphate synthase" evidence="14">
    <location>
        <begin position="229"/>
        <end position="390"/>
    </location>
</feature>
<dbReference type="InterPro" id="IPR020555">
    <property type="entry name" value="MECDP_synthase_CS"/>
</dbReference>
<evidence type="ECO:0000256" key="7">
    <source>
        <dbReference type="ARBA" id="ARBA00009789"/>
    </source>
</evidence>
<dbReference type="Gene3D" id="3.90.550.10">
    <property type="entry name" value="Spore Coat Polysaccharide Biosynthesis Protein SpsA, Chain A"/>
    <property type="match status" value="1"/>
</dbReference>
<feature type="binding site" evidence="14">
    <location>
        <position position="362"/>
    </location>
    <ligand>
        <name>4-CDP-2-C-methyl-D-erythritol 2-phosphate</name>
        <dbReference type="ChEBI" id="CHEBI:57919"/>
    </ligand>
</feature>
<dbReference type="CDD" id="cd02516">
    <property type="entry name" value="CDP-ME_synthetase"/>
    <property type="match status" value="1"/>
</dbReference>
<feature type="binding site" evidence="14">
    <location>
        <position position="365"/>
    </location>
    <ligand>
        <name>4-CDP-2-C-methyl-D-erythritol 2-phosphate</name>
        <dbReference type="ChEBI" id="CHEBI:57919"/>
    </ligand>
</feature>
<feature type="site" description="Transition state stabilizer" evidence="14">
    <location>
        <position position="24"/>
    </location>
</feature>